<keyword evidence="8" id="KW-0540">Nuclease</keyword>
<evidence type="ECO:0000256" key="3">
    <source>
        <dbReference type="ARBA" id="ARBA00022679"/>
    </source>
</evidence>
<dbReference type="InterPro" id="IPR029063">
    <property type="entry name" value="SAM-dependent_MTases_sf"/>
</dbReference>
<dbReference type="SUPFAM" id="SSF53335">
    <property type="entry name" value="S-adenosyl-L-methionine-dependent methyltransferases"/>
    <property type="match status" value="1"/>
</dbReference>
<keyword evidence="8" id="KW-0378">Hydrolase</keyword>
<feature type="region of interest" description="Disordered" evidence="6">
    <location>
        <begin position="1348"/>
        <end position="1367"/>
    </location>
</feature>
<dbReference type="GO" id="GO:0004519">
    <property type="term" value="F:endonuclease activity"/>
    <property type="evidence" value="ECO:0007669"/>
    <property type="project" value="UniProtKB-KW"/>
</dbReference>
<keyword evidence="4" id="KW-0949">S-adenosyl-L-methionine</keyword>
<evidence type="ECO:0000256" key="1">
    <source>
        <dbReference type="ARBA" id="ARBA00011900"/>
    </source>
</evidence>
<dbReference type="EC" id="2.1.1.72" evidence="1"/>
<evidence type="ECO:0000313" key="9">
    <source>
        <dbReference type="Proteomes" id="UP000091914"/>
    </source>
</evidence>
<dbReference type="RefSeq" id="WP_064877793.1">
    <property type="nucleotide sequence ID" value="NZ_LZSX01000015.1"/>
</dbReference>
<keyword evidence="8" id="KW-0255">Endonuclease</keyword>
<keyword evidence="3" id="KW-0808">Transferase</keyword>
<keyword evidence="2" id="KW-0489">Methyltransferase</keyword>
<evidence type="ECO:0000259" key="7">
    <source>
        <dbReference type="Pfam" id="PF07669"/>
    </source>
</evidence>
<evidence type="ECO:0000256" key="5">
    <source>
        <dbReference type="ARBA" id="ARBA00047942"/>
    </source>
</evidence>
<gene>
    <name evidence="8" type="ORF">A5760_02335</name>
</gene>
<name>A0A1A0VWF9_9MYCO</name>
<dbReference type="PANTHER" id="PTHR33841:SF1">
    <property type="entry name" value="DNA METHYLTRANSFERASE A"/>
    <property type="match status" value="1"/>
</dbReference>
<comment type="catalytic activity">
    <reaction evidence="5">
        <text>a 2'-deoxyadenosine in DNA + S-adenosyl-L-methionine = an N(6)-methyl-2'-deoxyadenosine in DNA + S-adenosyl-L-homocysteine + H(+)</text>
        <dbReference type="Rhea" id="RHEA:15197"/>
        <dbReference type="Rhea" id="RHEA-COMP:12418"/>
        <dbReference type="Rhea" id="RHEA-COMP:12419"/>
        <dbReference type="ChEBI" id="CHEBI:15378"/>
        <dbReference type="ChEBI" id="CHEBI:57856"/>
        <dbReference type="ChEBI" id="CHEBI:59789"/>
        <dbReference type="ChEBI" id="CHEBI:90615"/>
        <dbReference type="ChEBI" id="CHEBI:90616"/>
        <dbReference type="EC" id="2.1.1.72"/>
    </reaction>
</comment>
<feature type="domain" description="Type II methyltransferase M.TaqI-like" evidence="7">
    <location>
        <begin position="579"/>
        <end position="823"/>
    </location>
</feature>
<evidence type="ECO:0000256" key="6">
    <source>
        <dbReference type="SAM" id="MobiDB-lite"/>
    </source>
</evidence>
<protein>
    <recommendedName>
        <fullName evidence="1">site-specific DNA-methyltransferase (adenine-specific)</fullName>
        <ecNumber evidence="1">2.1.1.72</ecNumber>
    </recommendedName>
</protein>
<dbReference type="PRINTS" id="PR00507">
    <property type="entry name" value="N12N6MTFRASE"/>
</dbReference>
<accession>A0A1A0VWF9</accession>
<dbReference type="GO" id="GO:0032259">
    <property type="term" value="P:methylation"/>
    <property type="evidence" value="ECO:0007669"/>
    <property type="project" value="UniProtKB-KW"/>
</dbReference>
<dbReference type="Proteomes" id="UP000091914">
    <property type="component" value="Unassembled WGS sequence"/>
</dbReference>
<dbReference type="Pfam" id="PF07669">
    <property type="entry name" value="Eco57I"/>
    <property type="match status" value="1"/>
</dbReference>
<dbReference type="InterPro" id="IPR050953">
    <property type="entry name" value="N4_N6_ade-DNA_methylase"/>
</dbReference>
<comment type="caution">
    <text evidence="8">The sequence shown here is derived from an EMBL/GenBank/DDBJ whole genome shotgun (WGS) entry which is preliminary data.</text>
</comment>
<organism evidence="8 9">
    <name type="scientific">Mycobacterium colombiense</name>
    <dbReference type="NCBI Taxonomy" id="339268"/>
    <lineage>
        <taxon>Bacteria</taxon>
        <taxon>Bacillati</taxon>
        <taxon>Actinomycetota</taxon>
        <taxon>Actinomycetes</taxon>
        <taxon>Mycobacteriales</taxon>
        <taxon>Mycobacteriaceae</taxon>
        <taxon>Mycobacterium</taxon>
        <taxon>Mycobacterium avium complex (MAC)</taxon>
    </lineage>
</organism>
<dbReference type="GO" id="GO:0006304">
    <property type="term" value="P:DNA modification"/>
    <property type="evidence" value="ECO:0007669"/>
    <property type="project" value="InterPro"/>
</dbReference>
<evidence type="ECO:0000256" key="4">
    <source>
        <dbReference type="ARBA" id="ARBA00022691"/>
    </source>
</evidence>
<proteinExistence type="predicted"/>
<dbReference type="InterPro" id="IPR011639">
    <property type="entry name" value="MethylTrfase_TaqI-like_dom"/>
</dbReference>
<dbReference type="OrthoDB" id="4280289at2"/>
<evidence type="ECO:0000313" key="8">
    <source>
        <dbReference type="EMBL" id="OBB87562.1"/>
    </source>
</evidence>
<dbReference type="GO" id="GO:0009007">
    <property type="term" value="F:site-specific DNA-methyltransferase (adenine-specific) activity"/>
    <property type="evidence" value="ECO:0007669"/>
    <property type="project" value="UniProtKB-EC"/>
</dbReference>
<evidence type="ECO:0000256" key="2">
    <source>
        <dbReference type="ARBA" id="ARBA00022603"/>
    </source>
</evidence>
<dbReference type="Gene3D" id="3.40.50.150">
    <property type="entry name" value="Vaccinia Virus protein VP39"/>
    <property type="match status" value="2"/>
</dbReference>
<dbReference type="EMBL" id="LZSX01000015">
    <property type="protein sequence ID" value="OBB87562.1"/>
    <property type="molecule type" value="Genomic_DNA"/>
</dbReference>
<reference evidence="8 9" key="1">
    <citation type="submission" date="2016-06" db="EMBL/GenBank/DDBJ databases">
        <authorList>
            <person name="Kjaerup R.B."/>
            <person name="Dalgaard T.S."/>
            <person name="Juul-Madsen H.R."/>
        </authorList>
    </citation>
    <scope>NUCLEOTIDE SEQUENCE [LARGE SCALE GENOMIC DNA]</scope>
    <source>
        <strain evidence="8 9">852002-51834_SCH5396731</strain>
    </source>
</reference>
<sequence>MSAVTVFKAVRTVGTALPAEAIPRANELRMPGQTAEAYQLPPGMAVNGAIARAWEAMLAAHRTWRTALERLPRGGTATKLTRDKWLLPLLYELGWGRPDVVGGGLEVPPGLGETEAPHFPISHRVAWPDAANATAWVPLHLVSAGIHLDSKTPGVAARAPQAMVQDYLNREDHALWAILSNGHQLRLLRDASSLTRQSFVEFDLDAIFTDQLYADFRILFFTVHASRFAPRLDDKAAKAVADSDDSGEDAEAELAEPKLGNCWLERWRTTAIDDGARALLNLQHGVAAALQELGTGFVAHPANVALRDTLAAAADADRDLQRALLRIAYRLIVLFVVEDRDLLHRSDVTGAARTLYADYFSTARLRRLAAEPIGGWHTDLWEAHQIVTDALAGDGLPALGLSGLGASLFSRDALSILDGAKLPNRALLAAVRALAQIDDPVTGLPRPVDYRNLDSEELGGMYEGLLAYTPRYHADERAFTLDVSTGNERKKSGSYYTPSDLIALVLDEALNPLIDEAIRQSNPEQALLDLTVVDPACGSGHFVVAAGRRIAAALAAVRTGDTEPTPAAVRAATADVVDHCVYGVDLNDLAIEITKVALWLEAFDPDRPFPFLDAHFRVGNALLGTTPELLRHNIPDTAFVPLGDDDKTWTSKLKARNKFERQADQDQLTLSFGPETLNVETAQFTKAAREADTSTVASVAALRARADAWRQLESDPGLVGRKLVADAWCAAFVQPKTGATTSGQGITHATVRALSDSPESVPDTIITQINALARQYRFFHWHLEFPGIFTVPGDGSADADTGWTGGFSCVVGNPPWERVKIQDKEFFGNAGRPDIEGAATAAIRKKMIDGLVETDHDLHRAYLAALRQSDGTAHLLLKSGRYPFTGQGDVNTYSVFAETMRTVTNPEGAAGIVAPTGLATDKTTAPLFADTLSNQRLYAFYDFDNEAKIFRDVHHAYRFAVTTMTGVRRTVGRTKFAFLNRHISDVPNKRFQLAAKEVLALNPNTGTLPMFRSRKDADITLGIYSRHPILIRDGDPDGNPWGLSFATLFHMANDSGLFRTADDLADAKFNGWSYTRGNKEYVPLYEAKMLGHFDHRFSTYKDATQAQLNLRTLPRLSDEAHDDPTAEPLAHDWIERPALTNRINNRWDREWLIGWRDVTKAEQMRTFIPSVLPLTAVGHKFPIAFVENLRNAACLHATWSSIAFDYVSRQKLSGTGMTYFIVKQLAFPRPESFDRPTPWRHSEHVETWLNPYVLELAYTSCRLKPYAQDLGDNGPPFHWDPERRGLLRADLDAGFLHIYGLDRDEAEHVLDSFNVIRNYEERDFGEFRTKRLVLDAYDRMTQAIANGGKGWKSLADPPAGHGPRHPE</sequence>
<dbReference type="PANTHER" id="PTHR33841">
    <property type="entry name" value="DNA METHYLTRANSFERASE YEEA-RELATED"/>
    <property type="match status" value="1"/>
</dbReference>